<dbReference type="EMBL" id="CM045763">
    <property type="protein sequence ID" value="KAI8021123.1"/>
    <property type="molecule type" value="Genomic_DNA"/>
</dbReference>
<name>A0ACC0I6D2_9ERIC</name>
<sequence>MAHPIRIPNPNPNPSSSSIDPNSGFCSETKTYHSIRPHSLLPPETTSLSVTDFVFSLLLQNSPSSPETTAALIDAATRRRIPYPDVVTRTKTLAASLHHQIGLSNGHSAFVLSPNSVQIPILYLSLFSLGVTVSASNPTSSKSEISRQIDLSKPVIAFAISDTAHNLPSLLHRTIILDSPEFESMMTNRTRKFHRISVSQSDTAAILYSSGTTGKSKGVELSHRNFISSLAGSQASRPVRFSPAVSFCAVPYFHVYGFLLCLRAVAMGESLVCIGRFDVGMMIRAIDEFRVTQVALAPPVIVAMVRKGDLMDGGHDLSSLEVVACGGAPLPTAVIERFKKRFPRVLVAQSYGLTESTGGVSRTMGPIESQILGSSGRLMPYCQAKIVDVETGISLPPFKHGELWVGGLYIMKGYINDKEATAAIMDSEGWLRTGDICYFDNEGFLYVVDRIKELIKYKGYQVAPVELENLLQTHPHIVDAAVVPYPDEEAGQVPMAFVVRQPESTIDESQIKDFIARQVAPYKKIRRVLFIDSIPKNAPGKVLRKELIKLALSDSGVSSKL</sequence>
<comment type="caution">
    <text evidence="1">The sequence shown here is derived from an EMBL/GenBank/DDBJ whole genome shotgun (WGS) entry which is preliminary data.</text>
</comment>
<gene>
    <name evidence="1" type="ORF">LOK49_LG03G00128</name>
</gene>
<dbReference type="Proteomes" id="UP001060215">
    <property type="component" value="Chromosome 6"/>
</dbReference>
<evidence type="ECO:0000313" key="1">
    <source>
        <dbReference type="EMBL" id="KAI8021123.1"/>
    </source>
</evidence>
<evidence type="ECO:0000313" key="2">
    <source>
        <dbReference type="Proteomes" id="UP001060215"/>
    </source>
</evidence>
<accession>A0ACC0I6D2</accession>
<keyword evidence="2" id="KW-1185">Reference proteome</keyword>
<reference evidence="1 2" key="1">
    <citation type="journal article" date="2022" name="Plant J.">
        <title>Chromosome-level genome of Camellia lanceoleosa provides a valuable resource for understanding genome evolution and self-incompatibility.</title>
        <authorList>
            <person name="Gong W."/>
            <person name="Xiao S."/>
            <person name="Wang L."/>
            <person name="Liao Z."/>
            <person name="Chang Y."/>
            <person name="Mo W."/>
            <person name="Hu G."/>
            <person name="Li W."/>
            <person name="Zhao G."/>
            <person name="Zhu H."/>
            <person name="Hu X."/>
            <person name="Ji K."/>
            <person name="Xiang X."/>
            <person name="Song Q."/>
            <person name="Yuan D."/>
            <person name="Jin S."/>
            <person name="Zhang L."/>
        </authorList>
    </citation>
    <scope>NUCLEOTIDE SEQUENCE [LARGE SCALE GENOMIC DNA]</scope>
    <source>
        <strain evidence="1">SQ_2022a</strain>
    </source>
</reference>
<organism evidence="1 2">
    <name type="scientific">Camellia lanceoleosa</name>
    <dbReference type="NCBI Taxonomy" id="1840588"/>
    <lineage>
        <taxon>Eukaryota</taxon>
        <taxon>Viridiplantae</taxon>
        <taxon>Streptophyta</taxon>
        <taxon>Embryophyta</taxon>
        <taxon>Tracheophyta</taxon>
        <taxon>Spermatophyta</taxon>
        <taxon>Magnoliopsida</taxon>
        <taxon>eudicotyledons</taxon>
        <taxon>Gunneridae</taxon>
        <taxon>Pentapetalae</taxon>
        <taxon>asterids</taxon>
        <taxon>Ericales</taxon>
        <taxon>Theaceae</taxon>
        <taxon>Camellia</taxon>
    </lineage>
</organism>
<protein>
    <submittedName>
        <fullName evidence="1">4-coumarate--CoA ligase-like 9</fullName>
    </submittedName>
</protein>
<proteinExistence type="predicted"/>